<comment type="caution">
    <text evidence="2">The sequence shown here is derived from an EMBL/GenBank/DDBJ whole genome shotgun (WGS) entry which is preliminary data.</text>
</comment>
<accession>A0A9W7XMV6</accession>
<dbReference type="Gene3D" id="1.25.40.10">
    <property type="entry name" value="Tetratricopeptide repeat domain"/>
    <property type="match status" value="1"/>
</dbReference>
<protein>
    <submittedName>
        <fullName evidence="2">Uncharacterized protein</fullName>
    </submittedName>
</protein>
<evidence type="ECO:0000313" key="2">
    <source>
        <dbReference type="EMBL" id="KAJ1645578.1"/>
    </source>
</evidence>
<dbReference type="EMBL" id="JANBOH010000099">
    <property type="protein sequence ID" value="KAJ1645578.1"/>
    <property type="molecule type" value="Genomic_DNA"/>
</dbReference>
<keyword evidence="3" id="KW-1185">Reference proteome</keyword>
<dbReference type="InterPro" id="IPR011990">
    <property type="entry name" value="TPR-like_helical_dom_sf"/>
</dbReference>
<organism evidence="2 3">
    <name type="scientific">Coemansia asiatica</name>
    <dbReference type="NCBI Taxonomy" id="1052880"/>
    <lineage>
        <taxon>Eukaryota</taxon>
        <taxon>Fungi</taxon>
        <taxon>Fungi incertae sedis</taxon>
        <taxon>Zoopagomycota</taxon>
        <taxon>Kickxellomycotina</taxon>
        <taxon>Kickxellomycetes</taxon>
        <taxon>Kickxellales</taxon>
        <taxon>Kickxellaceae</taxon>
        <taxon>Coemansia</taxon>
    </lineage>
</organism>
<dbReference type="Proteomes" id="UP001145021">
    <property type="component" value="Unassembled WGS sequence"/>
</dbReference>
<feature type="region of interest" description="Disordered" evidence="1">
    <location>
        <begin position="38"/>
        <end position="57"/>
    </location>
</feature>
<feature type="compositionally biased region" description="Polar residues" evidence="1">
    <location>
        <begin position="44"/>
        <end position="53"/>
    </location>
</feature>
<proteinExistence type="predicted"/>
<evidence type="ECO:0000313" key="3">
    <source>
        <dbReference type="Proteomes" id="UP001145021"/>
    </source>
</evidence>
<sequence length="606" mass="67403">MGRIKAVSRCLLDGQSQHQHLSALCSRLWPQIDTKAGHPATKVMSRSSSNVRSTMGKRKAVGSAASGCERWSQTMPHDVAADLVAEYDRKNKAGTCGERCTALGRGMPSTVMRGLEMMFFSDIKRRRQRQGMRARILATLSDLRLLIHAVDGAEDREGRVFWYLEQLNRLYLDALSADAPELRLRGGTSVNLAGVSVAIGRDAQPQTLARQTAFYARSDMPAFDRRIFEKTYPPRRAQKTRTADPVAPSWIDYLVADLTEAEAHGLFLLVARSKVPDGSLARLRPAIEEALAFALNRRGLALDTLESMRVCMYFLRRQGMGVDTRQLQRLWLHEGRALAAQESCDDSSIFDLRFKRWNNVASQLLVVLMQSDAGVSDAWMMLAQWHAMWTRVMRRLCPEPRRCHADGLSFPYWRPKRTGRVRLHELTLDVQAINALMAALVRDGHGPRAVELLGLATSEIGVRLTASLFNVVLRGLALPSASPAARSYALPSLATLPLLANTRAPSAYALPADSQGGPGAHMTLVMRAMERWRVPPDACTLEIVAAMCCRRADADALCAALRLFASRWGIGPTERCWLAIRSHAMHDAVRDFFDCHIEPVLGKRAR</sequence>
<reference evidence="2" key="1">
    <citation type="submission" date="2022-07" db="EMBL/GenBank/DDBJ databases">
        <title>Phylogenomic reconstructions and comparative analyses of Kickxellomycotina fungi.</title>
        <authorList>
            <person name="Reynolds N.K."/>
            <person name="Stajich J.E."/>
            <person name="Barry K."/>
            <person name="Grigoriev I.V."/>
            <person name="Crous P."/>
            <person name="Smith M.E."/>
        </authorList>
    </citation>
    <scope>NUCLEOTIDE SEQUENCE</scope>
    <source>
        <strain evidence="2">NBRC 105413</strain>
    </source>
</reference>
<dbReference type="AlphaFoldDB" id="A0A9W7XMV6"/>
<evidence type="ECO:0000256" key="1">
    <source>
        <dbReference type="SAM" id="MobiDB-lite"/>
    </source>
</evidence>
<gene>
    <name evidence="2" type="ORF">LPJ64_002868</name>
</gene>
<name>A0A9W7XMV6_9FUNG</name>